<accession>A0A2M7G077</accession>
<dbReference type="EMBL" id="PFFQ01000055">
    <property type="protein sequence ID" value="PIW14837.1"/>
    <property type="molecule type" value="Genomic_DNA"/>
</dbReference>
<organism evidence="3 4">
    <name type="scientific">bacterium (Candidatus Blackallbacteria) CG17_big_fil_post_rev_8_21_14_2_50_48_46</name>
    <dbReference type="NCBI Taxonomy" id="2014261"/>
    <lineage>
        <taxon>Bacteria</taxon>
        <taxon>Candidatus Blackallbacteria</taxon>
    </lineage>
</organism>
<dbReference type="Proteomes" id="UP000231019">
    <property type="component" value="Unassembled WGS sequence"/>
</dbReference>
<dbReference type="InterPro" id="IPR029058">
    <property type="entry name" value="AB_hydrolase_fold"/>
</dbReference>
<keyword evidence="1" id="KW-0732">Signal</keyword>
<keyword evidence="3" id="KW-0378">Hydrolase</keyword>
<reference evidence="3 4" key="1">
    <citation type="submission" date="2017-09" db="EMBL/GenBank/DDBJ databases">
        <title>Depth-based differentiation of microbial function through sediment-hosted aquifers and enrichment of novel symbionts in the deep terrestrial subsurface.</title>
        <authorList>
            <person name="Probst A.J."/>
            <person name="Ladd B."/>
            <person name="Jarett J.K."/>
            <person name="Geller-Mcgrath D.E."/>
            <person name="Sieber C.M."/>
            <person name="Emerson J.B."/>
            <person name="Anantharaman K."/>
            <person name="Thomas B.C."/>
            <person name="Malmstrom R."/>
            <person name="Stieglmeier M."/>
            <person name="Klingl A."/>
            <person name="Woyke T."/>
            <person name="Ryan C.M."/>
            <person name="Banfield J.F."/>
        </authorList>
    </citation>
    <scope>NUCLEOTIDE SEQUENCE [LARGE SCALE GENOMIC DNA]</scope>
    <source>
        <strain evidence="3">CG17_big_fil_post_rev_8_21_14_2_50_48_46</strain>
    </source>
</reference>
<dbReference type="AlphaFoldDB" id="A0A2M7G077"/>
<dbReference type="PANTHER" id="PTHR11614">
    <property type="entry name" value="PHOSPHOLIPASE-RELATED"/>
    <property type="match status" value="1"/>
</dbReference>
<feature type="chain" id="PRO_5014844257" evidence="1">
    <location>
        <begin position="27"/>
        <end position="341"/>
    </location>
</feature>
<dbReference type="Gene3D" id="3.40.50.1820">
    <property type="entry name" value="alpha/beta hydrolase"/>
    <property type="match status" value="1"/>
</dbReference>
<gene>
    <name evidence="3" type="ORF">COW36_19495</name>
</gene>
<comment type="caution">
    <text evidence="3">The sequence shown here is derived from an EMBL/GenBank/DDBJ whole genome shotgun (WGS) entry which is preliminary data.</text>
</comment>
<feature type="signal peptide" evidence="1">
    <location>
        <begin position="1"/>
        <end position="26"/>
    </location>
</feature>
<dbReference type="Pfam" id="PF12146">
    <property type="entry name" value="Hydrolase_4"/>
    <property type="match status" value="1"/>
</dbReference>
<evidence type="ECO:0000259" key="2">
    <source>
        <dbReference type="Pfam" id="PF12146"/>
    </source>
</evidence>
<proteinExistence type="predicted"/>
<evidence type="ECO:0000313" key="3">
    <source>
        <dbReference type="EMBL" id="PIW14837.1"/>
    </source>
</evidence>
<protein>
    <submittedName>
        <fullName evidence="3">Alpha/beta hydrolase</fullName>
    </submittedName>
</protein>
<dbReference type="InterPro" id="IPR000073">
    <property type="entry name" value="AB_hydrolase_1"/>
</dbReference>
<dbReference type="InterPro" id="IPR051044">
    <property type="entry name" value="MAG_DAG_Lipase"/>
</dbReference>
<feature type="domain" description="Serine aminopeptidase S33" evidence="2">
    <location>
        <begin position="94"/>
        <end position="320"/>
    </location>
</feature>
<name>A0A2M7G077_9BACT</name>
<dbReference type="InterPro" id="IPR022742">
    <property type="entry name" value="Hydrolase_4"/>
</dbReference>
<sequence>MKRLINAALGLFTTGLCLSWPTAAKATEIQADLNYLRSHLPLLNFQSNDFSAAYFRYLNYYRLPAPQARQAGYVPVKKGNFSEKIFVQYFQPEHPRGTIFLTHGYFVHAGIQHYAVKNFIDQGFSVLTIDLPGHGLSTGAQADIQDFSSYADCFEGVFEYSRSYLPKPFIAVGHSTGGAGIWEFLLRHPEAPFKGVVLAAPLVRSYLWDLSLAGFTVGQSFLNDVPRIVRSTTSDPEFIPFVEKDPLQYFATPLNWVRSLIRWNEQVVESYPPSQIPTLILQGDLDEVVDRDYNLPFLKRKFPRAKIQIIRGASHDLFWENATLRQEVFARIKIFFQSLAL</sequence>
<dbReference type="GO" id="GO:0016787">
    <property type="term" value="F:hydrolase activity"/>
    <property type="evidence" value="ECO:0007669"/>
    <property type="project" value="UniProtKB-KW"/>
</dbReference>
<evidence type="ECO:0000313" key="4">
    <source>
        <dbReference type="Proteomes" id="UP000231019"/>
    </source>
</evidence>
<dbReference type="PRINTS" id="PR00111">
    <property type="entry name" value="ABHYDROLASE"/>
</dbReference>
<evidence type="ECO:0000256" key="1">
    <source>
        <dbReference type="SAM" id="SignalP"/>
    </source>
</evidence>
<dbReference type="SUPFAM" id="SSF53474">
    <property type="entry name" value="alpha/beta-Hydrolases"/>
    <property type="match status" value="1"/>
</dbReference>